<sequence length="71" mass="7683">MGARRPRLSPTGPRQSLWHGPRPSQCKLLAFGRRSFSNEVGVPYLRSKTIGAELGHLSAPGSMPWCAGLVP</sequence>
<proteinExistence type="predicted"/>
<feature type="region of interest" description="Disordered" evidence="1">
    <location>
        <begin position="1"/>
        <end position="21"/>
    </location>
</feature>
<dbReference type="AlphaFoldDB" id="A0A6G1BKX0"/>
<organism evidence="2 3">
    <name type="scientific">Oryza meyeriana var. granulata</name>
    <dbReference type="NCBI Taxonomy" id="110450"/>
    <lineage>
        <taxon>Eukaryota</taxon>
        <taxon>Viridiplantae</taxon>
        <taxon>Streptophyta</taxon>
        <taxon>Embryophyta</taxon>
        <taxon>Tracheophyta</taxon>
        <taxon>Spermatophyta</taxon>
        <taxon>Magnoliopsida</taxon>
        <taxon>Liliopsida</taxon>
        <taxon>Poales</taxon>
        <taxon>Poaceae</taxon>
        <taxon>BOP clade</taxon>
        <taxon>Oryzoideae</taxon>
        <taxon>Oryzeae</taxon>
        <taxon>Oryzinae</taxon>
        <taxon>Oryza</taxon>
        <taxon>Oryza meyeriana</taxon>
    </lineage>
</organism>
<evidence type="ECO:0000256" key="1">
    <source>
        <dbReference type="SAM" id="MobiDB-lite"/>
    </source>
</evidence>
<keyword evidence="3" id="KW-1185">Reference proteome</keyword>
<gene>
    <name evidence="2" type="ORF">E2562_020192</name>
</gene>
<dbReference type="Proteomes" id="UP000479710">
    <property type="component" value="Unassembled WGS sequence"/>
</dbReference>
<dbReference type="EMBL" id="SPHZ02000012">
    <property type="protein sequence ID" value="KAF0888985.1"/>
    <property type="molecule type" value="Genomic_DNA"/>
</dbReference>
<reference evidence="2 3" key="1">
    <citation type="submission" date="2019-11" db="EMBL/GenBank/DDBJ databases">
        <title>Whole genome sequence of Oryza granulata.</title>
        <authorList>
            <person name="Li W."/>
        </authorList>
    </citation>
    <scope>NUCLEOTIDE SEQUENCE [LARGE SCALE GENOMIC DNA]</scope>
    <source>
        <strain evidence="3">cv. Menghai</strain>
        <tissue evidence="2">Leaf</tissue>
    </source>
</reference>
<name>A0A6G1BKX0_9ORYZ</name>
<evidence type="ECO:0000313" key="2">
    <source>
        <dbReference type="EMBL" id="KAF0888985.1"/>
    </source>
</evidence>
<evidence type="ECO:0000313" key="3">
    <source>
        <dbReference type="Proteomes" id="UP000479710"/>
    </source>
</evidence>
<accession>A0A6G1BKX0</accession>
<comment type="caution">
    <text evidence="2">The sequence shown here is derived from an EMBL/GenBank/DDBJ whole genome shotgun (WGS) entry which is preliminary data.</text>
</comment>
<protein>
    <submittedName>
        <fullName evidence="2">Uncharacterized protein</fullName>
    </submittedName>
</protein>